<evidence type="ECO:0000256" key="14">
    <source>
        <dbReference type="SAM" id="Coils"/>
    </source>
</evidence>
<evidence type="ECO:0000259" key="18">
    <source>
        <dbReference type="PROSITE" id="PS50004"/>
    </source>
</evidence>
<dbReference type="SUPFAM" id="SSF50729">
    <property type="entry name" value="PH domain-like"/>
    <property type="match status" value="2"/>
</dbReference>
<evidence type="ECO:0000259" key="17">
    <source>
        <dbReference type="PROSITE" id="PS50002"/>
    </source>
</evidence>
<dbReference type="GO" id="GO:0048015">
    <property type="term" value="P:phosphatidylinositol-mediated signaling"/>
    <property type="evidence" value="ECO:0007669"/>
    <property type="project" value="TreeGrafter"/>
</dbReference>
<dbReference type="GO" id="GO:0046488">
    <property type="term" value="P:phosphatidylinositol metabolic process"/>
    <property type="evidence" value="ECO:0007669"/>
    <property type="project" value="TreeGrafter"/>
</dbReference>
<organism evidence="20">
    <name type="scientific">Ephydatia fluviatilis</name>
    <dbReference type="NCBI Taxonomy" id="31330"/>
    <lineage>
        <taxon>Eukaryota</taxon>
        <taxon>Metazoa</taxon>
        <taxon>Porifera</taxon>
        <taxon>Demospongiae</taxon>
        <taxon>Heteroscleromorpha</taxon>
        <taxon>Spongillida</taxon>
        <taxon>Spongillidae</taxon>
        <taxon>Ephydatia</taxon>
    </lineage>
</organism>
<dbReference type="PROSITE" id="PS50002">
    <property type="entry name" value="SH3"/>
    <property type="match status" value="1"/>
</dbReference>
<keyword evidence="9 10" id="KW-0807">Transducer</keyword>
<dbReference type="SUPFAM" id="SSF50044">
    <property type="entry name" value="SH3-domain"/>
    <property type="match status" value="1"/>
</dbReference>
<dbReference type="SMART" id="SM00233">
    <property type="entry name" value="PH"/>
    <property type="match status" value="2"/>
</dbReference>
<evidence type="ECO:0000259" key="19">
    <source>
        <dbReference type="PROSITE" id="PS50008"/>
    </source>
</evidence>
<keyword evidence="14" id="KW-0175">Coiled coil</keyword>
<dbReference type="SUPFAM" id="SSF49562">
    <property type="entry name" value="C2 domain (Calcium/lipid-binding domain, CaLB)"/>
    <property type="match status" value="1"/>
</dbReference>
<dbReference type="Gene3D" id="3.30.505.10">
    <property type="entry name" value="SH2 domain"/>
    <property type="match status" value="2"/>
</dbReference>
<dbReference type="GO" id="GO:0032587">
    <property type="term" value="C:ruffle membrane"/>
    <property type="evidence" value="ECO:0007669"/>
    <property type="project" value="TreeGrafter"/>
</dbReference>
<dbReference type="PROSITE" id="PS50004">
    <property type="entry name" value="C2"/>
    <property type="match status" value="1"/>
</dbReference>
<dbReference type="SMART" id="SM00326">
    <property type="entry name" value="SH3"/>
    <property type="match status" value="1"/>
</dbReference>
<feature type="region of interest" description="Disordered" evidence="15">
    <location>
        <begin position="516"/>
        <end position="537"/>
    </location>
</feature>
<dbReference type="Pfam" id="PF00018">
    <property type="entry name" value="SH3_1"/>
    <property type="match status" value="1"/>
</dbReference>
<dbReference type="GO" id="GO:0051209">
    <property type="term" value="P:release of sequestered calcium ion into cytosol"/>
    <property type="evidence" value="ECO:0007669"/>
    <property type="project" value="TreeGrafter"/>
</dbReference>
<dbReference type="Gene3D" id="1.10.238.10">
    <property type="entry name" value="EF-hand"/>
    <property type="match status" value="1"/>
</dbReference>
<evidence type="ECO:0000256" key="9">
    <source>
        <dbReference type="ARBA" id="ARBA00023224"/>
    </source>
</evidence>
<evidence type="ECO:0000256" key="6">
    <source>
        <dbReference type="ARBA" id="ARBA00022963"/>
    </source>
</evidence>
<feature type="coiled-coil region" evidence="14">
    <location>
        <begin position="900"/>
        <end position="942"/>
    </location>
</feature>
<proteinExistence type="evidence at transcript level"/>
<dbReference type="CDD" id="cd10341">
    <property type="entry name" value="SH2_N-SH2_PLC_gamma_like"/>
    <property type="match status" value="1"/>
</dbReference>
<evidence type="ECO:0000313" key="20">
    <source>
        <dbReference type="EMBL" id="BAA76275.1"/>
    </source>
</evidence>
<dbReference type="Pfam" id="PF00387">
    <property type="entry name" value="PI-PLC-Y"/>
    <property type="match status" value="1"/>
</dbReference>
<dbReference type="InterPro" id="IPR036860">
    <property type="entry name" value="SH2_dom_sf"/>
</dbReference>
<evidence type="ECO:0000256" key="3">
    <source>
        <dbReference type="ARBA" id="ARBA00022737"/>
    </source>
</evidence>
<dbReference type="SUPFAM" id="SSF51695">
    <property type="entry name" value="PLC-like phosphodiesterases"/>
    <property type="match status" value="1"/>
</dbReference>
<dbReference type="CDD" id="cd09932">
    <property type="entry name" value="SH2_C-SH2_PLC_gamma_like"/>
    <property type="match status" value="1"/>
</dbReference>
<dbReference type="SMART" id="SM00148">
    <property type="entry name" value="PLCXc"/>
    <property type="match status" value="1"/>
</dbReference>
<dbReference type="CDD" id="cd13362">
    <property type="entry name" value="PH_PLC_gamma"/>
    <property type="match status" value="1"/>
</dbReference>
<dbReference type="SUPFAM" id="SSF47473">
    <property type="entry name" value="EF-hand"/>
    <property type="match status" value="1"/>
</dbReference>
<dbReference type="InterPro" id="IPR035023">
    <property type="entry name" value="PLC-gamma_C-SH2"/>
</dbReference>
<keyword evidence="5" id="KW-0106">Calcium</keyword>
<evidence type="ECO:0000256" key="2">
    <source>
        <dbReference type="ARBA" id="ARBA00022443"/>
    </source>
</evidence>
<evidence type="ECO:0000256" key="11">
    <source>
        <dbReference type="PROSITE-ProRule" id="PRU00191"/>
    </source>
</evidence>
<protein>
    <recommendedName>
        <fullName evidence="10">1-phosphatidylinositol 4,5-bisphosphate phosphodiesterase gamma</fullName>
        <ecNumber evidence="10">3.1.4.11</ecNumber>
    </recommendedName>
</protein>
<dbReference type="PANTHER" id="PTHR10336:SF159">
    <property type="entry name" value="1-PHOSPHATIDYLINOSITOL 4,5-BISPHOSPHATE PHOSPHODIESTERASE GAMMA"/>
    <property type="match status" value="1"/>
</dbReference>
<keyword evidence="3" id="KW-0677">Repeat</keyword>
<evidence type="ECO:0000256" key="15">
    <source>
        <dbReference type="SAM" id="MobiDB-lite"/>
    </source>
</evidence>
<dbReference type="InterPro" id="IPR016279">
    <property type="entry name" value="PLC-gamma"/>
</dbReference>
<dbReference type="InterPro" id="IPR057061">
    <property type="entry name" value="PLCG_EF-hand_2"/>
</dbReference>
<dbReference type="InterPro" id="IPR011993">
    <property type="entry name" value="PH-like_dom_sf"/>
</dbReference>
<dbReference type="Gene3D" id="2.60.40.150">
    <property type="entry name" value="C2 domain"/>
    <property type="match status" value="1"/>
</dbReference>
<dbReference type="InterPro" id="IPR036028">
    <property type="entry name" value="SH3-like_dom_sf"/>
</dbReference>
<evidence type="ECO:0000256" key="12">
    <source>
        <dbReference type="PROSITE-ProRule" id="PRU00192"/>
    </source>
</evidence>
<dbReference type="Pfam" id="PF00388">
    <property type="entry name" value="PI-PLC-X"/>
    <property type="match status" value="1"/>
</dbReference>
<dbReference type="Gene3D" id="3.20.20.190">
    <property type="entry name" value="Phosphatidylinositol (PI) phosphodiesterase"/>
    <property type="match status" value="2"/>
</dbReference>
<dbReference type="PIRSF" id="PIRSF000952">
    <property type="entry name" value="PLC-gamma"/>
    <property type="match status" value="1"/>
</dbReference>
<dbReference type="Gene3D" id="2.30.30.40">
    <property type="entry name" value="SH3 Domains"/>
    <property type="match status" value="1"/>
</dbReference>
<dbReference type="FunFam" id="3.20.20.190:FF:000039">
    <property type="entry name" value="Phosphoinositide phospholipase C"/>
    <property type="match status" value="1"/>
</dbReference>
<dbReference type="InterPro" id="IPR001849">
    <property type="entry name" value="PH_domain"/>
</dbReference>
<dbReference type="PANTHER" id="PTHR10336">
    <property type="entry name" value="PHOSPHOINOSITIDE-SPECIFIC PHOSPHOLIPASE C FAMILY PROTEIN"/>
    <property type="match status" value="1"/>
</dbReference>
<evidence type="ECO:0000256" key="5">
    <source>
        <dbReference type="ARBA" id="ARBA00022837"/>
    </source>
</evidence>
<dbReference type="SMART" id="SM00252">
    <property type="entry name" value="SH2"/>
    <property type="match status" value="2"/>
</dbReference>
<sequence>MSQIPGAVSGADIGTILGALERGTVMVRFPARKRRPEKKLFCLKVDTFEVVQYPLTKGTRTVAEESIDIREIKEVREGVSSKDFERQPDETKKVDQYCCFVIYHGTEFRLTTLSVAALCRDECDAWVKALKHVTLAGNFASHLLTHRWLNKEFLALEPSGDNLTIGPIELKKYVLRISSKALLNKARQLFIDFDYSRAGRMGVEDFFNLYHNTIHVKTIGERFYPFCADRQSLTFSEVQMFFREEQKDKRADDTVYLAGLIREYARVPNRTVRDPRLPSLLLPEFVNFLFSKQNSVFAEEYAQIYQDMDRPISHYWIASSHNTYLTGNQYSSESSCECYSRALRMGCRCIELDCWDGPDGNPIIYHGRTLTSKIRFIDVIKTIKDHAFVTSEYPIILSIEQHCDIQQQRIMARQFKEVFGDALLTELVDLNATRLPSPNALKRKIIIKHKKLDGTEETSGNNKPEEAGEEEGVTFNSDLCNSILNGLLFMQDPIDKNWAKHYFVLTEDKLYFTDQQEKDEDEADKTETNTETLPSTEQHLKEKWFHGKLAGGRVAAEKLLTDYKDVNGAFLVRESTTFTGDYSLSFVRDGKYNHCRIHTKSEGGKTRFYLIDQTLFDSIYELIMHYKSNPLKSPTFEQVLAEPVPQQNSHLGKAWFHENLSRSEAEEMLKKVRMDGAFLIRPSEQNTKAGQKNYAISFRAEGKVKHCRIEVDESGQYCIGSAIFDSLTELVQYYEANPLYRRMRLKYAINEDLLKSLGEAESDDVYYHPIYYTFNEEKATPITCKALFDYTAVRPDELSFCKDAVITNVEKHGGGWWKGDCGNKNQKWFPANHVEEVQADEVTEDRQLGNLQQGAIDISGCTTEIHHLSSNNLYALKIVPMLKAESTELEKENHMGLMVAAQSLEEILRWQKAIDEARNKANSHALAQMEKEKERKKDEQKKRIAIEMSDIIAYCRPVPFDENKMNDMGKYYNMCSFVETRVEKIVHNKSLAAQFLVHAHTYLNRVYPKGQRLDSSNYDPVPMWNGGCQMVSLNYQTGDKSMQLNEGKFLQNGKCGYVLMSDCMFEPGFNPLDISTQKTSPITLSVQIIGGRHLLRQGRGMTCPLVEVEVIGVEVDYNKYRTSTCKENGFNPVWNEGCDFDINNPALALLRFTVLDEDAFGDANFLGQAVFPVLCLRTGYRSVPLRNAFSEELELCSLLVHLEMRSAVEEGEELYCTIRSLREDITRMSKQFQHMVREDPATSCDQLAEIIQEKQMQLRKLNSARARKPGQAKPALSHITIPR</sequence>
<dbReference type="FunFam" id="2.30.30.40:FF:000119">
    <property type="entry name" value="1-phosphatidylinositol 4,5-bisphosphate phosphodiesterase gamma"/>
    <property type="match status" value="1"/>
</dbReference>
<comment type="catalytic activity">
    <reaction evidence="10 13">
        <text>a 1,2-diacyl-sn-glycero-3-phospho-(1D-myo-inositol-4,5-bisphosphate) + H2O = 1D-myo-inositol 1,4,5-trisphosphate + a 1,2-diacyl-sn-glycerol + H(+)</text>
        <dbReference type="Rhea" id="RHEA:33179"/>
        <dbReference type="ChEBI" id="CHEBI:15377"/>
        <dbReference type="ChEBI" id="CHEBI:15378"/>
        <dbReference type="ChEBI" id="CHEBI:17815"/>
        <dbReference type="ChEBI" id="CHEBI:58456"/>
        <dbReference type="ChEBI" id="CHEBI:203600"/>
        <dbReference type="EC" id="3.1.4.11"/>
    </reaction>
</comment>
<accession>O97034</accession>
<evidence type="ECO:0000259" key="16">
    <source>
        <dbReference type="PROSITE" id="PS50001"/>
    </source>
</evidence>
<feature type="domain" description="SH2" evidence="16">
    <location>
        <begin position="544"/>
        <end position="644"/>
    </location>
</feature>
<dbReference type="InterPro" id="IPR001711">
    <property type="entry name" value="PLipase_C_Pinositol-sp_Y"/>
</dbReference>
<dbReference type="InterPro" id="IPR000980">
    <property type="entry name" value="SH2"/>
</dbReference>
<dbReference type="CDD" id="cd11825">
    <property type="entry name" value="SH3_PLCgamma"/>
    <property type="match status" value="1"/>
</dbReference>
<evidence type="ECO:0000256" key="13">
    <source>
        <dbReference type="RuleBase" id="RU361133"/>
    </source>
</evidence>
<keyword evidence="7 11" id="KW-0727">SH2 domain</keyword>
<dbReference type="CDD" id="cd16201">
    <property type="entry name" value="EFh_PI-PLCgamma"/>
    <property type="match status" value="1"/>
</dbReference>
<evidence type="ECO:0000256" key="8">
    <source>
        <dbReference type="ARBA" id="ARBA00023098"/>
    </source>
</evidence>
<dbReference type="EMBL" id="AB017510">
    <property type="protein sequence ID" value="BAA76275.1"/>
    <property type="molecule type" value="mRNA"/>
</dbReference>
<dbReference type="GO" id="GO:0009395">
    <property type="term" value="P:phospholipid catabolic process"/>
    <property type="evidence" value="ECO:0007669"/>
    <property type="project" value="UniProtKB-UniRule"/>
</dbReference>
<dbReference type="CDD" id="cd00275">
    <property type="entry name" value="C2_PLC_like"/>
    <property type="match status" value="1"/>
</dbReference>
<dbReference type="FunFam" id="3.30.505.10:FF:000011">
    <property type="entry name" value="1-phosphatidylinositol 4,5-bisphosphate phosphodiesterase gamma"/>
    <property type="match status" value="1"/>
</dbReference>
<dbReference type="EC" id="3.1.4.11" evidence="10"/>
<keyword evidence="4 10" id="KW-0378">Hydrolase</keyword>
<dbReference type="InterPro" id="IPR000909">
    <property type="entry name" value="PLipase_C_PInositol-sp_X_dom"/>
</dbReference>
<evidence type="ECO:0000256" key="4">
    <source>
        <dbReference type="ARBA" id="ARBA00022801"/>
    </source>
</evidence>
<dbReference type="SMART" id="SM00149">
    <property type="entry name" value="PLCYc"/>
    <property type="match status" value="1"/>
</dbReference>
<name>O97034_9METZ</name>
<dbReference type="GO" id="GO:0004435">
    <property type="term" value="F:phosphatidylinositol-4,5-bisphosphate phospholipase C activity"/>
    <property type="evidence" value="ECO:0007669"/>
    <property type="project" value="UniProtKB-UniRule"/>
</dbReference>
<dbReference type="SMART" id="SM00239">
    <property type="entry name" value="C2"/>
    <property type="match status" value="1"/>
</dbReference>
<dbReference type="InterPro" id="IPR011992">
    <property type="entry name" value="EF-hand-dom_pair"/>
</dbReference>
<dbReference type="Pfam" id="PF00168">
    <property type="entry name" value="C2"/>
    <property type="match status" value="1"/>
</dbReference>
<dbReference type="InterPro" id="IPR001192">
    <property type="entry name" value="PI-PLC_fam"/>
</dbReference>
<evidence type="ECO:0000256" key="1">
    <source>
        <dbReference type="ARBA" id="ARBA00001913"/>
    </source>
</evidence>
<dbReference type="InterPro" id="IPR000008">
    <property type="entry name" value="C2_dom"/>
</dbReference>
<feature type="domain" description="PI-PLC Y-box" evidence="19">
    <location>
        <begin position="948"/>
        <end position="1064"/>
    </location>
</feature>
<feature type="domain" description="SH2" evidence="16">
    <location>
        <begin position="655"/>
        <end position="749"/>
    </location>
</feature>
<dbReference type="PROSITE" id="PS50008">
    <property type="entry name" value="PIPLC_Y_DOMAIN"/>
    <property type="match status" value="1"/>
</dbReference>
<dbReference type="Gene3D" id="2.30.29.30">
    <property type="entry name" value="Pleckstrin-homology domain (PH domain)/Phosphotyrosine-binding domain (PTB)"/>
    <property type="match status" value="2"/>
</dbReference>
<dbReference type="Pfam" id="PF00017">
    <property type="entry name" value="SH2"/>
    <property type="match status" value="2"/>
</dbReference>
<evidence type="ECO:0000256" key="10">
    <source>
        <dbReference type="PIRNR" id="PIRNR000952"/>
    </source>
</evidence>
<dbReference type="InterPro" id="IPR017946">
    <property type="entry name" value="PLC-like_Pdiesterase_TIM-brl"/>
</dbReference>
<dbReference type="InterPro" id="IPR035892">
    <property type="entry name" value="C2_domain_sf"/>
</dbReference>
<dbReference type="Pfam" id="PF23583">
    <property type="entry name" value="EF_HAND_2_PLCG"/>
    <property type="match status" value="1"/>
</dbReference>
<dbReference type="PRINTS" id="PR00401">
    <property type="entry name" value="SH2DOMAIN"/>
</dbReference>
<keyword evidence="8 10" id="KW-0443">Lipid metabolism</keyword>
<dbReference type="InterPro" id="IPR035024">
    <property type="entry name" value="PLC-gamma_N-SH2"/>
</dbReference>
<evidence type="ECO:0000256" key="7">
    <source>
        <dbReference type="ARBA" id="ARBA00022999"/>
    </source>
</evidence>
<keyword evidence="6 10" id="KW-0442">Lipid degradation</keyword>
<dbReference type="PROSITE" id="PS50007">
    <property type="entry name" value="PIPLC_X_DOMAIN"/>
    <property type="match status" value="1"/>
</dbReference>
<dbReference type="PRINTS" id="PR00390">
    <property type="entry name" value="PHPHLIPASEC"/>
</dbReference>
<keyword evidence="2 12" id="KW-0728">SH3 domain</keyword>
<reference evidence="20" key="1">
    <citation type="submission" date="1998-09" db="EMBL/GenBank/DDBJ databases">
        <title>Phospholipase C cDNAs from sponge and hydra: Antiquity of genes involved in the inositol phospholipid signaling pathway.</title>
        <authorList>
            <person name="Koyanagi M."/>
            <person name="Ono K."/>
            <person name="Suga H."/>
            <person name="Iwabe N."/>
            <person name="Miyata T."/>
        </authorList>
    </citation>
    <scope>NUCLEOTIDE SEQUENCE</scope>
</reference>
<feature type="domain" description="SH3" evidence="17">
    <location>
        <begin position="779"/>
        <end position="839"/>
    </location>
</feature>
<comment type="cofactor">
    <cofactor evidence="1">
        <name>Ca(2+)</name>
        <dbReference type="ChEBI" id="CHEBI:29108"/>
    </cofactor>
</comment>
<feature type="domain" description="C2" evidence="18">
    <location>
        <begin position="1066"/>
        <end position="1187"/>
    </location>
</feature>
<dbReference type="SUPFAM" id="SSF55550">
    <property type="entry name" value="SH2 domain"/>
    <property type="match status" value="2"/>
</dbReference>
<comment type="function">
    <text evidence="10">Mediates the production of the second messenger molecules diacylglycerol (DAG) and inositol 1,4,5-trisphosphate (IP3). Plays an important role in the regulation of intracellular signaling cascades.</text>
</comment>
<dbReference type="PROSITE" id="PS50001">
    <property type="entry name" value="SH2"/>
    <property type="match status" value="2"/>
</dbReference>
<dbReference type="InterPro" id="IPR001452">
    <property type="entry name" value="SH3_domain"/>
</dbReference>